<sequence length="147" mass="16888">MVTHITKSLPFGVIMPTLPPRMITPPRHTFLFLPFTKGFTFWCYLLLMHGYLNLCLFTWSMTEPHVSHIASEIGTACIERCLKRGAEGSGRSDDNIESLKKRFRTFHEDTLPIVNQFSEKGMVLKVDGGQDPDTVFQKIRELFEKHS</sequence>
<dbReference type="PANTHER" id="PTHR23359">
    <property type="entry name" value="NUCLEOTIDE KINASE"/>
    <property type="match status" value="1"/>
</dbReference>
<reference evidence="5 6" key="1">
    <citation type="journal article" date="2019" name="Sci. Rep.">
        <title>Orb-weaving spider Araneus ventricosus genome elucidates the spidroin gene catalogue.</title>
        <authorList>
            <person name="Kono N."/>
            <person name="Nakamura H."/>
            <person name="Ohtoshi R."/>
            <person name="Moran D.A.P."/>
            <person name="Shinohara A."/>
            <person name="Yoshida Y."/>
            <person name="Fujiwara M."/>
            <person name="Mori M."/>
            <person name="Tomita M."/>
            <person name="Arakawa K."/>
        </authorList>
    </citation>
    <scope>NUCLEOTIDE SEQUENCE [LARGE SCALE GENOMIC DNA]</scope>
</reference>
<evidence type="ECO:0000256" key="3">
    <source>
        <dbReference type="ARBA" id="ARBA00022777"/>
    </source>
</evidence>
<keyword evidence="4" id="KW-0472">Membrane</keyword>
<protein>
    <recommendedName>
        <fullName evidence="7">Adenylate kinase</fullName>
    </recommendedName>
</protein>
<evidence type="ECO:0000256" key="4">
    <source>
        <dbReference type="SAM" id="Phobius"/>
    </source>
</evidence>
<dbReference type="EMBL" id="BGPR01010884">
    <property type="protein sequence ID" value="GBN48519.1"/>
    <property type="molecule type" value="Genomic_DNA"/>
</dbReference>
<keyword evidence="4" id="KW-1133">Transmembrane helix</keyword>
<keyword evidence="6" id="KW-1185">Reference proteome</keyword>
<gene>
    <name evidence="5" type="ORF">AVEN_59155_1</name>
</gene>
<dbReference type="Gene3D" id="3.40.50.300">
    <property type="entry name" value="P-loop containing nucleotide triphosphate hydrolases"/>
    <property type="match status" value="1"/>
</dbReference>
<dbReference type="InterPro" id="IPR000850">
    <property type="entry name" value="Adenylat/UMP-CMP_kin"/>
</dbReference>
<keyword evidence="3" id="KW-0418">Kinase</keyword>
<accession>A0A4Y2PBU6</accession>
<evidence type="ECO:0000256" key="2">
    <source>
        <dbReference type="ARBA" id="ARBA00022741"/>
    </source>
</evidence>
<dbReference type="InterPro" id="IPR027417">
    <property type="entry name" value="P-loop_NTPase"/>
</dbReference>
<dbReference type="Proteomes" id="UP000499080">
    <property type="component" value="Unassembled WGS sequence"/>
</dbReference>
<dbReference type="OrthoDB" id="442176at2759"/>
<evidence type="ECO:0000256" key="1">
    <source>
        <dbReference type="ARBA" id="ARBA00022679"/>
    </source>
</evidence>
<dbReference type="GO" id="GO:0006139">
    <property type="term" value="P:nucleobase-containing compound metabolic process"/>
    <property type="evidence" value="ECO:0007669"/>
    <property type="project" value="InterPro"/>
</dbReference>
<evidence type="ECO:0000313" key="6">
    <source>
        <dbReference type="Proteomes" id="UP000499080"/>
    </source>
</evidence>
<evidence type="ECO:0000313" key="5">
    <source>
        <dbReference type="EMBL" id="GBN48519.1"/>
    </source>
</evidence>
<keyword evidence="4" id="KW-0812">Transmembrane</keyword>
<dbReference type="GO" id="GO:0005524">
    <property type="term" value="F:ATP binding"/>
    <property type="evidence" value="ECO:0007669"/>
    <property type="project" value="InterPro"/>
</dbReference>
<keyword evidence="2" id="KW-0547">Nucleotide-binding</keyword>
<keyword evidence="1" id="KW-0808">Transferase</keyword>
<name>A0A4Y2PBU6_ARAVE</name>
<proteinExistence type="predicted"/>
<dbReference type="AlphaFoldDB" id="A0A4Y2PBU6"/>
<comment type="caution">
    <text evidence="5">The sequence shown here is derived from an EMBL/GenBank/DDBJ whole genome shotgun (WGS) entry which is preliminary data.</text>
</comment>
<dbReference type="GO" id="GO:0019205">
    <property type="term" value="F:nucleobase-containing compound kinase activity"/>
    <property type="evidence" value="ECO:0007669"/>
    <property type="project" value="InterPro"/>
</dbReference>
<feature type="transmembrane region" description="Helical" evidence="4">
    <location>
        <begin position="39"/>
        <end position="59"/>
    </location>
</feature>
<dbReference type="SUPFAM" id="SSF52540">
    <property type="entry name" value="P-loop containing nucleoside triphosphate hydrolases"/>
    <property type="match status" value="1"/>
</dbReference>
<evidence type="ECO:0008006" key="7">
    <source>
        <dbReference type="Google" id="ProtNLM"/>
    </source>
</evidence>
<organism evidence="5 6">
    <name type="scientific">Araneus ventricosus</name>
    <name type="common">Orbweaver spider</name>
    <name type="synonym">Epeira ventricosa</name>
    <dbReference type="NCBI Taxonomy" id="182803"/>
    <lineage>
        <taxon>Eukaryota</taxon>
        <taxon>Metazoa</taxon>
        <taxon>Ecdysozoa</taxon>
        <taxon>Arthropoda</taxon>
        <taxon>Chelicerata</taxon>
        <taxon>Arachnida</taxon>
        <taxon>Araneae</taxon>
        <taxon>Araneomorphae</taxon>
        <taxon>Entelegynae</taxon>
        <taxon>Araneoidea</taxon>
        <taxon>Araneidae</taxon>
        <taxon>Araneus</taxon>
    </lineage>
</organism>